<protein>
    <submittedName>
        <fullName evidence="1">Uncharacterized protein</fullName>
    </submittedName>
</protein>
<accession>A0AAV7ME87</accession>
<evidence type="ECO:0000313" key="2">
    <source>
        <dbReference type="Proteomes" id="UP001066276"/>
    </source>
</evidence>
<evidence type="ECO:0000313" key="1">
    <source>
        <dbReference type="EMBL" id="KAJ1102060.1"/>
    </source>
</evidence>
<organism evidence="1 2">
    <name type="scientific">Pleurodeles waltl</name>
    <name type="common">Iberian ribbed newt</name>
    <dbReference type="NCBI Taxonomy" id="8319"/>
    <lineage>
        <taxon>Eukaryota</taxon>
        <taxon>Metazoa</taxon>
        <taxon>Chordata</taxon>
        <taxon>Craniata</taxon>
        <taxon>Vertebrata</taxon>
        <taxon>Euteleostomi</taxon>
        <taxon>Amphibia</taxon>
        <taxon>Batrachia</taxon>
        <taxon>Caudata</taxon>
        <taxon>Salamandroidea</taxon>
        <taxon>Salamandridae</taxon>
        <taxon>Pleurodelinae</taxon>
        <taxon>Pleurodeles</taxon>
    </lineage>
</organism>
<dbReference type="EMBL" id="JANPWB010000014">
    <property type="protein sequence ID" value="KAJ1102060.1"/>
    <property type="molecule type" value="Genomic_DNA"/>
</dbReference>
<reference evidence="1" key="1">
    <citation type="journal article" date="2022" name="bioRxiv">
        <title>Sequencing and chromosome-scale assembly of the giantPleurodeles waltlgenome.</title>
        <authorList>
            <person name="Brown T."/>
            <person name="Elewa A."/>
            <person name="Iarovenko S."/>
            <person name="Subramanian E."/>
            <person name="Araus A.J."/>
            <person name="Petzold A."/>
            <person name="Susuki M."/>
            <person name="Suzuki K.-i.T."/>
            <person name="Hayashi T."/>
            <person name="Toyoda A."/>
            <person name="Oliveira C."/>
            <person name="Osipova E."/>
            <person name="Leigh N.D."/>
            <person name="Simon A."/>
            <person name="Yun M.H."/>
        </authorList>
    </citation>
    <scope>NUCLEOTIDE SEQUENCE</scope>
    <source>
        <strain evidence="1">20211129_DDA</strain>
        <tissue evidence="1">Liver</tissue>
    </source>
</reference>
<sequence length="180" mass="19863">MERPVRHRRGTVSLFRDGAVCQSSQAWHSVTLQRWSGLPVTGMALCHSSETERPVSHINGITLQRWSSLSVTGTSLCHSSEMERPASHMCGTVTLFKDGAACQSQAQHGVTLQRWSSLSVITGMAQCHSSEMERPVRHRRGTVSLFRDGAVCQSSQAWHSVTLQRWSGLSVTGTVSLFRD</sequence>
<comment type="caution">
    <text evidence="1">The sequence shown here is derived from an EMBL/GenBank/DDBJ whole genome shotgun (WGS) entry which is preliminary data.</text>
</comment>
<proteinExistence type="predicted"/>
<name>A0AAV7ME87_PLEWA</name>
<keyword evidence="2" id="KW-1185">Reference proteome</keyword>
<gene>
    <name evidence="1" type="ORF">NDU88_007118</name>
</gene>
<dbReference type="AlphaFoldDB" id="A0AAV7ME87"/>
<dbReference type="Proteomes" id="UP001066276">
    <property type="component" value="Chromosome 10"/>
</dbReference>